<dbReference type="SUPFAM" id="SSF56524">
    <property type="entry name" value="Oxidoreductase molybdopterin-binding domain"/>
    <property type="match status" value="1"/>
</dbReference>
<dbReference type="PANTHER" id="PTHR19372">
    <property type="entry name" value="SULFITE REDUCTASE"/>
    <property type="match status" value="1"/>
</dbReference>
<feature type="transmembrane region" description="Helical" evidence="1">
    <location>
        <begin position="91"/>
        <end position="117"/>
    </location>
</feature>
<dbReference type="GO" id="GO:0006790">
    <property type="term" value="P:sulfur compound metabolic process"/>
    <property type="evidence" value="ECO:0007669"/>
    <property type="project" value="TreeGrafter"/>
</dbReference>
<dbReference type="STRING" id="485913.Krac_8032"/>
<feature type="domain" description="Moybdenum cofactor oxidoreductase dimerisation" evidence="3">
    <location>
        <begin position="445"/>
        <end position="491"/>
    </location>
</feature>
<dbReference type="Proteomes" id="UP000004508">
    <property type="component" value="Unassembled WGS sequence"/>
</dbReference>
<evidence type="ECO:0000259" key="3">
    <source>
        <dbReference type="Pfam" id="PF03404"/>
    </source>
</evidence>
<organism evidence="4 5">
    <name type="scientific">Ktedonobacter racemifer DSM 44963</name>
    <dbReference type="NCBI Taxonomy" id="485913"/>
    <lineage>
        <taxon>Bacteria</taxon>
        <taxon>Bacillati</taxon>
        <taxon>Chloroflexota</taxon>
        <taxon>Ktedonobacteria</taxon>
        <taxon>Ktedonobacterales</taxon>
        <taxon>Ktedonobacteraceae</taxon>
        <taxon>Ktedonobacter</taxon>
    </lineage>
</organism>
<dbReference type="GO" id="GO:0043546">
    <property type="term" value="F:molybdopterin cofactor binding"/>
    <property type="evidence" value="ECO:0007669"/>
    <property type="project" value="TreeGrafter"/>
</dbReference>
<keyword evidence="5" id="KW-1185">Reference proteome</keyword>
<dbReference type="EMBL" id="ADVG01000002">
    <property type="protein sequence ID" value="EFH86721.1"/>
    <property type="molecule type" value="Genomic_DNA"/>
</dbReference>
<name>D6TLS1_KTERA</name>
<evidence type="ECO:0000313" key="5">
    <source>
        <dbReference type="Proteomes" id="UP000004508"/>
    </source>
</evidence>
<reference evidence="4 5" key="1">
    <citation type="journal article" date="2011" name="Stand. Genomic Sci.">
        <title>Non-contiguous finished genome sequence and contextual data of the filamentous soil bacterium Ktedonobacter racemifer type strain (SOSP1-21).</title>
        <authorList>
            <person name="Chang Y.J."/>
            <person name="Land M."/>
            <person name="Hauser L."/>
            <person name="Chertkov O."/>
            <person name="Del Rio T.G."/>
            <person name="Nolan M."/>
            <person name="Copeland A."/>
            <person name="Tice H."/>
            <person name="Cheng J.F."/>
            <person name="Lucas S."/>
            <person name="Han C."/>
            <person name="Goodwin L."/>
            <person name="Pitluck S."/>
            <person name="Ivanova N."/>
            <person name="Ovchinikova G."/>
            <person name="Pati A."/>
            <person name="Chen A."/>
            <person name="Palaniappan K."/>
            <person name="Mavromatis K."/>
            <person name="Liolios K."/>
            <person name="Brettin T."/>
            <person name="Fiebig A."/>
            <person name="Rohde M."/>
            <person name="Abt B."/>
            <person name="Goker M."/>
            <person name="Detter J.C."/>
            <person name="Woyke T."/>
            <person name="Bristow J."/>
            <person name="Eisen J.A."/>
            <person name="Markowitz V."/>
            <person name="Hugenholtz P."/>
            <person name="Kyrpides N.C."/>
            <person name="Klenk H.P."/>
            <person name="Lapidus A."/>
        </authorList>
    </citation>
    <scope>NUCLEOTIDE SEQUENCE [LARGE SCALE GENOMIC DNA]</scope>
    <source>
        <strain evidence="5">DSM 44963</strain>
    </source>
</reference>
<evidence type="ECO:0000259" key="2">
    <source>
        <dbReference type="Pfam" id="PF00174"/>
    </source>
</evidence>
<dbReference type="GO" id="GO:0020037">
    <property type="term" value="F:heme binding"/>
    <property type="evidence" value="ECO:0007669"/>
    <property type="project" value="TreeGrafter"/>
</dbReference>
<dbReference type="Gene3D" id="3.90.420.10">
    <property type="entry name" value="Oxidoreductase, molybdopterin-binding domain"/>
    <property type="match status" value="1"/>
</dbReference>
<gene>
    <name evidence="4" type="ORF">Krac_8032</name>
</gene>
<feature type="transmembrane region" description="Helical" evidence="1">
    <location>
        <begin position="129"/>
        <end position="148"/>
    </location>
</feature>
<dbReference type="SUPFAM" id="SSF81296">
    <property type="entry name" value="E set domains"/>
    <property type="match status" value="1"/>
</dbReference>
<feature type="transmembrane region" description="Helical" evidence="1">
    <location>
        <begin position="21"/>
        <end position="52"/>
    </location>
</feature>
<evidence type="ECO:0000256" key="1">
    <source>
        <dbReference type="SAM" id="Phobius"/>
    </source>
</evidence>
<dbReference type="InterPro" id="IPR036374">
    <property type="entry name" value="OxRdtase_Mopterin-bd_sf"/>
</dbReference>
<dbReference type="Pfam" id="PF00174">
    <property type="entry name" value="Oxidored_molyb"/>
    <property type="match status" value="1"/>
</dbReference>
<dbReference type="AlphaFoldDB" id="D6TLS1"/>
<keyword evidence="1" id="KW-1133">Transmembrane helix</keyword>
<comment type="caution">
    <text evidence="4">The sequence shown here is derived from an EMBL/GenBank/DDBJ whole genome shotgun (WGS) entry which is preliminary data.</text>
</comment>
<evidence type="ECO:0000313" key="4">
    <source>
        <dbReference type="EMBL" id="EFH86721.1"/>
    </source>
</evidence>
<dbReference type="InterPro" id="IPR005066">
    <property type="entry name" value="MoCF_OxRdtse_dimer"/>
</dbReference>
<dbReference type="Gene3D" id="2.60.40.650">
    <property type="match status" value="1"/>
</dbReference>
<feature type="transmembrane region" description="Helical" evidence="1">
    <location>
        <begin position="160"/>
        <end position="186"/>
    </location>
</feature>
<dbReference type="eggNOG" id="COG2041">
    <property type="taxonomic scope" value="Bacteria"/>
</dbReference>
<proteinExistence type="predicted"/>
<dbReference type="PANTHER" id="PTHR19372:SF7">
    <property type="entry name" value="SULFITE OXIDASE, MITOCHONDRIAL"/>
    <property type="match status" value="1"/>
</dbReference>
<keyword evidence="1" id="KW-0472">Membrane</keyword>
<accession>D6TLS1</accession>
<keyword evidence="1" id="KW-0812">Transmembrane</keyword>
<dbReference type="Pfam" id="PF03404">
    <property type="entry name" value="Mo-co_dimer"/>
    <property type="match status" value="1"/>
</dbReference>
<dbReference type="InterPro" id="IPR000572">
    <property type="entry name" value="OxRdtase_Mopterin-bd_dom"/>
</dbReference>
<feature type="transmembrane region" description="Helical" evidence="1">
    <location>
        <begin position="212"/>
        <end position="233"/>
    </location>
</feature>
<dbReference type="GO" id="GO:0030151">
    <property type="term" value="F:molybdenum ion binding"/>
    <property type="evidence" value="ECO:0007669"/>
    <property type="project" value="InterPro"/>
</dbReference>
<dbReference type="RefSeq" id="WP_007911267.1">
    <property type="nucleotide sequence ID" value="NZ_ADVG01000002.1"/>
</dbReference>
<dbReference type="InParanoid" id="D6TLS1"/>
<feature type="domain" description="Oxidoreductase molybdopterin-binding" evidence="2">
    <location>
        <begin position="272"/>
        <end position="412"/>
    </location>
</feature>
<sequence length="539" mass="58918">MQNKQTQECPRSASPKSLSRAGAILFSSLWGLCAGLIASLLAVVTMGVLFFVAGTPTPPELFGDYVLKHIDVGTFIRLLIMFSPNSKTTPLGLALLTMIAIGTVLGLVYAFLVRVRLPAQGARPGRREWVVALLLTLLMTLTGVLLFNDEVRQNHYGLPVLWATFVTDLAFLLDFAVYGIALCLLYRLLLPKQAAENEEEGVRRRRQALSRVGMAALGLVSAGGAAGLLRGYLNEYAAYDGIKTVSNGEKTVPITPNDGHYIVTQNTVDPNPNINLWRLEVNGLVKRGGTYTYDEVQRLPSTSRAITLECIANGPGGHLMGTAIWQGVTLKTLLEQHGGAQPEATHVAFYSVDGYTVSLPLKEVLEADALLAWRMNGAEVPQKHGYPMRVLIPGRYGEENPKWLTRVELTNHFVGGLYSDQGWYNGPLHMTSRIDYPRGSVAVGASVEVGGIAYGGDKDVQRVEVSTDDGQTWNDATLTTRLSKDAWVFWTWQWRPQQAGRYTLACRMTNGLGEVQTGKIQGTVPKGSTGYHKVTIEVK</sequence>
<protein>
    <submittedName>
        <fullName evidence="4">Oxidoreductase molybdopterin binding</fullName>
    </submittedName>
</protein>
<dbReference type="GO" id="GO:0008482">
    <property type="term" value="F:sulfite oxidase activity"/>
    <property type="evidence" value="ECO:0007669"/>
    <property type="project" value="TreeGrafter"/>
</dbReference>
<dbReference type="InterPro" id="IPR014756">
    <property type="entry name" value="Ig_E-set"/>
</dbReference>